<evidence type="ECO:0000256" key="4">
    <source>
        <dbReference type="ARBA" id="ARBA00022723"/>
    </source>
</evidence>
<evidence type="ECO:0000313" key="12">
    <source>
        <dbReference type="Proteomes" id="UP001154282"/>
    </source>
</evidence>
<dbReference type="GO" id="GO:0020037">
    <property type="term" value="F:heme binding"/>
    <property type="evidence" value="ECO:0007669"/>
    <property type="project" value="InterPro"/>
</dbReference>
<dbReference type="GO" id="GO:0005506">
    <property type="term" value="F:iron ion binding"/>
    <property type="evidence" value="ECO:0007669"/>
    <property type="project" value="InterPro"/>
</dbReference>
<feature type="transmembrane region" description="Helical" evidence="10">
    <location>
        <begin position="16"/>
        <end position="34"/>
    </location>
</feature>
<evidence type="ECO:0000256" key="3">
    <source>
        <dbReference type="ARBA" id="ARBA00022617"/>
    </source>
</evidence>
<keyword evidence="6 8" id="KW-0408">Iron</keyword>
<dbReference type="PRINTS" id="PR00385">
    <property type="entry name" value="P450"/>
</dbReference>
<dbReference type="InterPro" id="IPR002401">
    <property type="entry name" value="Cyt_P450_E_grp-I"/>
</dbReference>
<dbReference type="InterPro" id="IPR036396">
    <property type="entry name" value="Cyt_P450_sf"/>
</dbReference>
<dbReference type="Proteomes" id="UP001154282">
    <property type="component" value="Unassembled WGS sequence"/>
</dbReference>
<evidence type="ECO:0000256" key="10">
    <source>
        <dbReference type="SAM" id="Phobius"/>
    </source>
</evidence>
<protein>
    <recommendedName>
        <fullName evidence="13">Cytochrome P450</fullName>
    </recommendedName>
</protein>
<comment type="similarity">
    <text evidence="2 9">Belongs to the cytochrome P450 family.</text>
</comment>
<keyword evidence="10" id="KW-0812">Transmembrane</keyword>
<keyword evidence="4 8" id="KW-0479">Metal-binding</keyword>
<sequence length="532" mass="58916">MDCCSYSQTLCFPSPILATTTLLFLTLSSILILLQRRRRRESNTSAGASPPPPPGPTKLPIIGNLHQLAGSSLPHYRLRDLSTQYGSVMGLQLGQVPYVVISSAESAKQVMKAHDAVLAQRPAILSAGIISYDFSGIGFAPHGAYWRQMRKISVQELFSARRVGSFRSVREEESVNKDRSSTESANAVDRIHAAAGRVLNFSKLACSVTNGIVARVTFGKKYSGQEEFIPLIEEITKVVGGFNVADLFPALKFLPAATGMRRNLLKLRNEASRLLEAIIDDHRSCSGGGGDEVDDLVDVLLKLQANGELDFPLTDDNIKAVIMDIFTAGSDTSSTTMNWAMSEMIKNPRTLREAQAEVRRVFGPKGDVDESLLHELHYLKLVTKEALRLHTPAPLLVPRESMEDCEIGGFHVKAKSNVIVNAWAISRDPKYWNDPEEFRPERFIDSSVDFKGSNFEFLPFGAGRRMCPGLVMGMANVDLPLAKFLYHFDWKLAAGMKYEDLDMDESFGGTSTRKNNLMLIPIPYHHDNHALK</sequence>
<comment type="cofactor">
    <cofactor evidence="1 8">
        <name>heme</name>
        <dbReference type="ChEBI" id="CHEBI:30413"/>
    </cofactor>
</comment>
<evidence type="ECO:0000256" key="7">
    <source>
        <dbReference type="ARBA" id="ARBA00023033"/>
    </source>
</evidence>
<evidence type="ECO:0000256" key="5">
    <source>
        <dbReference type="ARBA" id="ARBA00023002"/>
    </source>
</evidence>
<evidence type="ECO:0000256" key="9">
    <source>
        <dbReference type="RuleBase" id="RU000461"/>
    </source>
</evidence>
<dbReference type="FunFam" id="1.10.630.10:FF:000043">
    <property type="entry name" value="Cytochrome P450 99A2"/>
    <property type="match status" value="1"/>
</dbReference>
<dbReference type="SUPFAM" id="SSF48264">
    <property type="entry name" value="Cytochrome P450"/>
    <property type="match status" value="1"/>
</dbReference>
<dbReference type="InterPro" id="IPR001128">
    <property type="entry name" value="Cyt_P450"/>
</dbReference>
<keyword evidence="10" id="KW-0472">Membrane</keyword>
<dbReference type="Gene3D" id="1.10.630.10">
    <property type="entry name" value="Cytochrome P450"/>
    <property type="match status" value="1"/>
</dbReference>
<keyword evidence="7 9" id="KW-0503">Monooxygenase</keyword>
<evidence type="ECO:0000256" key="6">
    <source>
        <dbReference type="ARBA" id="ARBA00023004"/>
    </source>
</evidence>
<dbReference type="PANTHER" id="PTHR47955">
    <property type="entry name" value="CYTOCHROME P450 FAMILY 71 PROTEIN"/>
    <property type="match status" value="1"/>
</dbReference>
<dbReference type="PANTHER" id="PTHR47955:SF8">
    <property type="entry name" value="CYTOCHROME P450 71D11-LIKE"/>
    <property type="match status" value="1"/>
</dbReference>
<dbReference type="PRINTS" id="PR00463">
    <property type="entry name" value="EP450I"/>
</dbReference>
<evidence type="ECO:0008006" key="13">
    <source>
        <dbReference type="Google" id="ProtNLM"/>
    </source>
</evidence>
<dbReference type="GO" id="GO:0016705">
    <property type="term" value="F:oxidoreductase activity, acting on paired donors, with incorporation or reduction of molecular oxygen"/>
    <property type="evidence" value="ECO:0007669"/>
    <property type="project" value="InterPro"/>
</dbReference>
<organism evidence="11 12">
    <name type="scientific">Linum tenue</name>
    <dbReference type="NCBI Taxonomy" id="586396"/>
    <lineage>
        <taxon>Eukaryota</taxon>
        <taxon>Viridiplantae</taxon>
        <taxon>Streptophyta</taxon>
        <taxon>Embryophyta</taxon>
        <taxon>Tracheophyta</taxon>
        <taxon>Spermatophyta</taxon>
        <taxon>Magnoliopsida</taxon>
        <taxon>eudicotyledons</taxon>
        <taxon>Gunneridae</taxon>
        <taxon>Pentapetalae</taxon>
        <taxon>rosids</taxon>
        <taxon>fabids</taxon>
        <taxon>Malpighiales</taxon>
        <taxon>Linaceae</taxon>
        <taxon>Linum</taxon>
    </lineage>
</organism>
<name>A0AAV0MQM5_9ROSI</name>
<evidence type="ECO:0000256" key="1">
    <source>
        <dbReference type="ARBA" id="ARBA00001971"/>
    </source>
</evidence>
<evidence type="ECO:0000256" key="2">
    <source>
        <dbReference type="ARBA" id="ARBA00010617"/>
    </source>
</evidence>
<dbReference type="Pfam" id="PF00067">
    <property type="entry name" value="p450"/>
    <property type="match status" value="1"/>
</dbReference>
<keyword evidence="12" id="KW-1185">Reference proteome</keyword>
<dbReference type="EMBL" id="CAMGYJ010000007">
    <property type="protein sequence ID" value="CAI0448791.1"/>
    <property type="molecule type" value="Genomic_DNA"/>
</dbReference>
<reference evidence="11" key="1">
    <citation type="submission" date="2022-08" db="EMBL/GenBank/DDBJ databases">
        <authorList>
            <person name="Gutierrez-Valencia J."/>
        </authorList>
    </citation>
    <scope>NUCLEOTIDE SEQUENCE</scope>
</reference>
<accession>A0AAV0MQM5</accession>
<dbReference type="GO" id="GO:0004497">
    <property type="term" value="F:monooxygenase activity"/>
    <property type="evidence" value="ECO:0007669"/>
    <property type="project" value="UniProtKB-KW"/>
</dbReference>
<feature type="binding site" description="axial binding residue" evidence="8">
    <location>
        <position position="467"/>
    </location>
    <ligand>
        <name>heme</name>
        <dbReference type="ChEBI" id="CHEBI:30413"/>
    </ligand>
    <ligandPart>
        <name>Fe</name>
        <dbReference type="ChEBI" id="CHEBI:18248"/>
    </ligandPart>
</feature>
<dbReference type="PROSITE" id="PS00086">
    <property type="entry name" value="CYTOCHROME_P450"/>
    <property type="match status" value="1"/>
</dbReference>
<gene>
    <name evidence="11" type="ORF">LITE_LOCUS29937</name>
</gene>
<evidence type="ECO:0000313" key="11">
    <source>
        <dbReference type="EMBL" id="CAI0448791.1"/>
    </source>
</evidence>
<dbReference type="AlphaFoldDB" id="A0AAV0MQM5"/>
<keyword evidence="10" id="KW-1133">Transmembrane helix</keyword>
<proteinExistence type="inferred from homology"/>
<dbReference type="CDD" id="cd11072">
    <property type="entry name" value="CYP71-like"/>
    <property type="match status" value="1"/>
</dbReference>
<dbReference type="InterPro" id="IPR017972">
    <property type="entry name" value="Cyt_P450_CS"/>
</dbReference>
<comment type="caution">
    <text evidence="11">The sequence shown here is derived from an EMBL/GenBank/DDBJ whole genome shotgun (WGS) entry which is preliminary data.</text>
</comment>
<keyword evidence="3 8" id="KW-0349">Heme</keyword>
<keyword evidence="5 9" id="KW-0560">Oxidoreductase</keyword>
<evidence type="ECO:0000256" key="8">
    <source>
        <dbReference type="PIRSR" id="PIRSR602401-1"/>
    </source>
</evidence>